<protein>
    <submittedName>
        <fullName evidence="2">Streptococcal 67 kDa myosin-cross-reactive antigen like family-domain-containing protein</fullName>
    </submittedName>
</protein>
<evidence type="ECO:0000313" key="3">
    <source>
        <dbReference type="Proteomes" id="UP001610432"/>
    </source>
</evidence>
<feature type="transmembrane region" description="Helical" evidence="1">
    <location>
        <begin position="32"/>
        <end position="49"/>
    </location>
</feature>
<dbReference type="GeneID" id="98145942"/>
<dbReference type="Proteomes" id="UP001610432">
    <property type="component" value="Unassembled WGS sequence"/>
</dbReference>
<dbReference type="SUPFAM" id="SSF51905">
    <property type="entry name" value="FAD/NAD(P)-binding domain"/>
    <property type="match status" value="1"/>
</dbReference>
<dbReference type="InterPro" id="IPR036188">
    <property type="entry name" value="FAD/NAD-bd_sf"/>
</dbReference>
<reference evidence="2 3" key="1">
    <citation type="submission" date="2024-07" db="EMBL/GenBank/DDBJ databases">
        <title>Section-level genome sequencing and comparative genomics of Aspergillus sections Usti and Cavernicolus.</title>
        <authorList>
            <consortium name="Lawrence Berkeley National Laboratory"/>
            <person name="Nybo J.L."/>
            <person name="Vesth T.C."/>
            <person name="Theobald S."/>
            <person name="Frisvad J.C."/>
            <person name="Larsen T.O."/>
            <person name="Kjaerboelling I."/>
            <person name="Rothschild-Mancinelli K."/>
            <person name="Lyhne E.K."/>
            <person name="Kogle M.E."/>
            <person name="Barry K."/>
            <person name="Clum A."/>
            <person name="Na H."/>
            <person name="Ledsgaard L."/>
            <person name="Lin J."/>
            <person name="Lipzen A."/>
            <person name="Kuo A."/>
            <person name="Riley R."/>
            <person name="Mondo S."/>
            <person name="Labutti K."/>
            <person name="Haridas S."/>
            <person name="Pangalinan J."/>
            <person name="Salamov A.A."/>
            <person name="Simmons B.A."/>
            <person name="Magnuson J.K."/>
            <person name="Chen J."/>
            <person name="Drula E."/>
            <person name="Henrissat B."/>
            <person name="Wiebenga A."/>
            <person name="Lubbers R.J."/>
            <person name="Gomes A.C."/>
            <person name="Macurrencykelacurrency M.R."/>
            <person name="Stajich J."/>
            <person name="Grigoriev I.V."/>
            <person name="Mortensen U.H."/>
            <person name="De Vries R.P."/>
            <person name="Baker S.E."/>
            <person name="Andersen M.R."/>
        </authorList>
    </citation>
    <scope>NUCLEOTIDE SEQUENCE [LARGE SCALE GENOMIC DNA]</scope>
    <source>
        <strain evidence="2 3">CBS 449.75</strain>
    </source>
</reference>
<dbReference type="PANTHER" id="PTHR37417">
    <property type="entry name" value="67 KDA MYOSIN-CROSS-REACTIVE ANTIGEN FAMILY PROTEIN (AFU_ORTHOLOGUE AFUA_5G09970)"/>
    <property type="match status" value="1"/>
</dbReference>
<accession>A0ABR4M160</accession>
<evidence type="ECO:0000256" key="1">
    <source>
        <dbReference type="SAM" id="Phobius"/>
    </source>
</evidence>
<keyword evidence="1" id="KW-1133">Transmembrane helix</keyword>
<organism evidence="2 3">
    <name type="scientific">Aspergillus lucknowensis</name>
    <dbReference type="NCBI Taxonomy" id="176173"/>
    <lineage>
        <taxon>Eukaryota</taxon>
        <taxon>Fungi</taxon>
        <taxon>Dikarya</taxon>
        <taxon>Ascomycota</taxon>
        <taxon>Pezizomycotina</taxon>
        <taxon>Eurotiomycetes</taxon>
        <taxon>Eurotiomycetidae</taxon>
        <taxon>Eurotiales</taxon>
        <taxon>Aspergillaceae</taxon>
        <taxon>Aspergillus</taxon>
        <taxon>Aspergillus subgen. Nidulantes</taxon>
    </lineage>
</organism>
<dbReference type="EMBL" id="JBFXLQ010000005">
    <property type="protein sequence ID" value="KAL2870535.1"/>
    <property type="molecule type" value="Genomic_DNA"/>
</dbReference>
<gene>
    <name evidence="2" type="ORF">BJX67DRAFT_370066</name>
</gene>
<keyword evidence="1" id="KW-0812">Transmembrane</keyword>
<dbReference type="Pfam" id="PF06100">
    <property type="entry name" value="MCRA"/>
    <property type="match status" value="1"/>
</dbReference>
<name>A0ABR4M160_9EURO</name>
<dbReference type="InterPro" id="IPR010354">
    <property type="entry name" value="Oleate_hydratase"/>
</dbReference>
<dbReference type="Gene3D" id="3.50.50.60">
    <property type="entry name" value="FAD/NAD(P)-binding domain"/>
    <property type="match status" value="3"/>
</dbReference>
<proteinExistence type="predicted"/>
<comment type="caution">
    <text evidence="2">The sequence shown here is derived from an EMBL/GenBank/DDBJ whole genome shotgun (WGS) entry which is preliminary data.</text>
</comment>
<keyword evidence="1" id="KW-0472">Membrane</keyword>
<evidence type="ECO:0000313" key="2">
    <source>
        <dbReference type="EMBL" id="KAL2870535.1"/>
    </source>
</evidence>
<keyword evidence="3" id="KW-1185">Reference proteome</keyword>
<sequence>MDNRLARVLVHLKQLPIRALLATFWNNRKRRYGLSAAVLAAYLLLARSLRYRRLKRLRKVYGKYTTREQMATMTDHDAWEIQKTMLVMEFPSSSLKALQFALFRTYGIPTISSLLLKTSQLSNPATSFKRYVDTGALIGQFMAFDPTSERAQTAIARTKFLHTGYRANGKILESDMLYTLSLFALEPIRFISMFEWRELSDLEQCAIGTYWKSLGDALEISFEVLPSGPHAFRDGLHFLEELRAWSLNYEVDYMKPSPQNKEVADKTMDVLVYALPWFLKPLGVNFASCVMDDRLRVAMMYNPPPAAFKTIFSWLVSLRRFYLSHLALPRADFQRIEIFTDKPNEYGRYYVNMYDAIPYYVKPTIWNRWGPAAWVRWAMGMPLPGDEDDKYYPLGFDLEDLGPRCFEGKGRKSVAEIREKLKKERRGQSPFTPELPSAEDAKANMATRQADRLDAWILGSGIASLTAAVHLIQEAQVPPSRIHIIETLNVAGGTTISYGNAESGYDFRASILPPFNDVCMETLLSLVPSLSDPNRTVRDEIFDFAEPETVRAPRTRFLTRKPNGVGRLDGKKMQLGMRDRIDLFMLASNFSLKPSHSAVEFRRYLHRFHDLHDLNNPHILDLGKYNVHESIMVPIAHFLQTRGVDFRFSTTISDIIFAYDNPEDPNEPTRVRAIQTSPARGRSATISSREEKTIQLNQDDIVIVTLGSVLSSILTGDNTRSPPFLERLTTNFDFESGADPIDPWLDENWLLWLELCTKHRKFGNAYNFCTRLHESRLESFTITLSSPEFFERLTATTGDEPGPTTTLTLRDSAWLITLRIPGQPVFPGQPSHTQVCWGYALHPEKEGDYVKEPMLDCSGKKILTEILHHLHFEPESILNNAITIPCIQPRAAATLLPRTPEDRPQVIPWGTSNIAVIGPFVEIPDEVVVTTDYSVRGAQMAVRELMGVDREVRKSKKTSAVHMLGLHVL</sequence>
<dbReference type="RefSeq" id="XP_070889514.1">
    <property type="nucleotide sequence ID" value="XM_071030870.1"/>
</dbReference>
<dbReference type="PANTHER" id="PTHR37417:SF2">
    <property type="entry name" value="67 KDA MYOSIN-CROSS-REACTIVE ANTIGEN FAMILY PROTEIN (AFU_ORTHOLOGUE AFUA_5G09970)"/>
    <property type="match status" value="1"/>
</dbReference>